<protein>
    <submittedName>
        <fullName evidence="2">Uncharacterized protein</fullName>
    </submittedName>
</protein>
<keyword evidence="1" id="KW-0472">Membrane</keyword>
<feature type="transmembrane region" description="Helical" evidence="1">
    <location>
        <begin position="67"/>
        <end position="91"/>
    </location>
</feature>
<keyword evidence="1" id="KW-0812">Transmembrane</keyword>
<gene>
    <name evidence="2" type="ORF">MVEN_02613000</name>
</gene>
<accession>A0A8H6TW50</accession>
<dbReference type="EMBL" id="JACAZI010000044">
    <property type="protein sequence ID" value="KAF7326495.1"/>
    <property type="molecule type" value="Genomic_DNA"/>
</dbReference>
<evidence type="ECO:0000256" key="1">
    <source>
        <dbReference type="SAM" id="Phobius"/>
    </source>
</evidence>
<feature type="transmembrane region" description="Helical" evidence="1">
    <location>
        <begin position="131"/>
        <end position="152"/>
    </location>
</feature>
<keyword evidence="1" id="KW-1133">Transmembrane helix</keyword>
<evidence type="ECO:0000313" key="2">
    <source>
        <dbReference type="EMBL" id="KAF7326495.1"/>
    </source>
</evidence>
<proteinExistence type="predicted"/>
<name>A0A8H6TW50_9AGAR</name>
<evidence type="ECO:0000313" key="3">
    <source>
        <dbReference type="Proteomes" id="UP000620124"/>
    </source>
</evidence>
<sequence length="284" mass="31153">MVVPATDPAVLSDQALSLLPPELATQLLLNRYVWAGTSAVFIWDILSNLKGDYMLLFKLKHRLGWPVAGYFLSRITSAAAVLGSVVFLTYPVGDCRAFQLGIALLFPIVIPLTSLLFFFRVRAVYCCARTVTIVFGLMWLTVLGTSLIIPIATRGVNIGPTPYCSLGDLAPYAETVGLTSGLFDTAVFLAISYRLVGNTHVEYHSWRQKARAFFTGAYPSPKPENLYKAICSHIWHAQAGRAGRHHLAIDESPIAMEASPGQVTLGPLCPSKALYRECRHHRGC</sequence>
<comment type="caution">
    <text evidence="2">The sequence shown here is derived from an EMBL/GenBank/DDBJ whole genome shotgun (WGS) entry which is preliminary data.</text>
</comment>
<reference evidence="2" key="1">
    <citation type="submission" date="2020-05" db="EMBL/GenBank/DDBJ databases">
        <title>Mycena genomes resolve the evolution of fungal bioluminescence.</title>
        <authorList>
            <person name="Tsai I.J."/>
        </authorList>
    </citation>
    <scope>NUCLEOTIDE SEQUENCE</scope>
    <source>
        <strain evidence="2">CCC161011</strain>
    </source>
</reference>
<feature type="transmembrane region" description="Helical" evidence="1">
    <location>
        <begin position="28"/>
        <end position="46"/>
    </location>
</feature>
<dbReference type="AlphaFoldDB" id="A0A8H6TW50"/>
<feature type="transmembrane region" description="Helical" evidence="1">
    <location>
        <begin position="97"/>
        <end position="119"/>
    </location>
</feature>
<organism evidence="2 3">
    <name type="scientific">Mycena venus</name>
    <dbReference type="NCBI Taxonomy" id="2733690"/>
    <lineage>
        <taxon>Eukaryota</taxon>
        <taxon>Fungi</taxon>
        <taxon>Dikarya</taxon>
        <taxon>Basidiomycota</taxon>
        <taxon>Agaricomycotina</taxon>
        <taxon>Agaricomycetes</taxon>
        <taxon>Agaricomycetidae</taxon>
        <taxon>Agaricales</taxon>
        <taxon>Marasmiineae</taxon>
        <taxon>Mycenaceae</taxon>
        <taxon>Mycena</taxon>
    </lineage>
</organism>
<dbReference type="OrthoDB" id="3038990at2759"/>
<dbReference type="Proteomes" id="UP000620124">
    <property type="component" value="Unassembled WGS sequence"/>
</dbReference>
<keyword evidence="3" id="KW-1185">Reference proteome</keyword>